<evidence type="ECO:0000256" key="1">
    <source>
        <dbReference type="ARBA" id="ARBA00004202"/>
    </source>
</evidence>
<keyword evidence="8" id="KW-1185">Reference proteome</keyword>
<dbReference type="PANTHER" id="PTHR37316">
    <property type="entry name" value="TEICHOIC ACID GLYCEROL-PHOSPHATE PRIMASE"/>
    <property type="match status" value="1"/>
</dbReference>
<protein>
    <submittedName>
        <fullName evidence="7">CDP-glycerol glycerophosphotransferase (TagB/SpsB family)</fullName>
    </submittedName>
</protein>
<gene>
    <name evidence="7" type="ORF">BGX16_2600</name>
</gene>
<evidence type="ECO:0000256" key="2">
    <source>
        <dbReference type="ARBA" id="ARBA00010488"/>
    </source>
</evidence>
<evidence type="ECO:0000313" key="7">
    <source>
        <dbReference type="EMBL" id="PJJ42568.1"/>
    </source>
</evidence>
<dbReference type="GO" id="GO:0019350">
    <property type="term" value="P:teichoic acid biosynthetic process"/>
    <property type="evidence" value="ECO:0007669"/>
    <property type="project" value="UniProtKB-KW"/>
</dbReference>
<sequence length="422" mass="48545">MSQVKSFLKSVANALYTMKRVVKFMLWYPAVALMPRNPKKILFGAWWGNQFSDNPKYFLKYILSLNQGFECYWFGNECIRSKVEAFPGVTFVKKGSLKARWHLLTAKWMVTNLGAECDVTNRFPTYGRIKQLTFWHGTAYKGVCNRDYHAELSKNPFKRFAQYFLSKDFSIAAPLWSWASFSFEEMRFLMPYEVPWQFKPEMSIAAGTARIDYLIQNKDNPDEIRRVKANIASMLGLPTDKRWILYMPTWRKGIGVNYSFMTSKRTGEINAILEKKNAILIEKQHPQVLQKNNIQGGWNGSIYMMSSDNALTDIDTQELLLSSDCLITDYSSCLCDFETMDRPVIHYVYDYKEYTSTERTDYHDVHEYAAGPVAFSEDEFIQALAMDDAAMLAVKGPKAGDLVAAEKGHACETFAKWVGLIP</sequence>
<evidence type="ECO:0000256" key="5">
    <source>
        <dbReference type="ARBA" id="ARBA00022944"/>
    </source>
</evidence>
<accession>A0A2M9AA58</accession>
<organism evidence="7 8">
    <name type="scientific">Hallerella succinigenes</name>
    <dbReference type="NCBI Taxonomy" id="1896222"/>
    <lineage>
        <taxon>Bacteria</taxon>
        <taxon>Pseudomonadati</taxon>
        <taxon>Fibrobacterota</taxon>
        <taxon>Fibrobacteria</taxon>
        <taxon>Fibrobacterales</taxon>
        <taxon>Fibrobacteraceae</taxon>
        <taxon>Hallerella</taxon>
    </lineage>
</organism>
<name>A0A2M9AA58_9BACT</name>
<dbReference type="InterPro" id="IPR043149">
    <property type="entry name" value="TagF_N"/>
</dbReference>
<dbReference type="GO" id="GO:0005886">
    <property type="term" value="C:plasma membrane"/>
    <property type="evidence" value="ECO:0007669"/>
    <property type="project" value="UniProtKB-SubCell"/>
</dbReference>
<dbReference type="InterPro" id="IPR043148">
    <property type="entry name" value="TagF_C"/>
</dbReference>
<proteinExistence type="inferred from homology"/>
<evidence type="ECO:0000256" key="6">
    <source>
        <dbReference type="ARBA" id="ARBA00023136"/>
    </source>
</evidence>
<evidence type="ECO:0000256" key="4">
    <source>
        <dbReference type="ARBA" id="ARBA00022679"/>
    </source>
</evidence>
<dbReference type="InterPro" id="IPR051612">
    <property type="entry name" value="Teichoic_Acid_Biosynth"/>
</dbReference>
<keyword evidence="6" id="KW-0472">Membrane</keyword>
<keyword evidence="5" id="KW-0777">Teichoic acid biosynthesis</keyword>
<dbReference type="Pfam" id="PF04464">
    <property type="entry name" value="Glyphos_transf"/>
    <property type="match status" value="1"/>
</dbReference>
<dbReference type="InterPro" id="IPR007554">
    <property type="entry name" value="Glycerophosphate_synth"/>
</dbReference>
<dbReference type="AlphaFoldDB" id="A0A2M9AA58"/>
<keyword evidence="4 7" id="KW-0808">Transferase</keyword>
<evidence type="ECO:0000313" key="8">
    <source>
        <dbReference type="Proteomes" id="UP000231134"/>
    </source>
</evidence>
<comment type="similarity">
    <text evidence="2">Belongs to the CDP-glycerol glycerophosphotransferase family.</text>
</comment>
<reference evidence="7 8" key="1">
    <citation type="submission" date="2017-11" db="EMBL/GenBank/DDBJ databases">
        <title>Animal gut microbial communities from fecal samples from Wisconsin, USA.</title>
        <authorList>
            <person name="Neumann A."/>
        </authorList>
    </citation>
    <scope>NUCLEOTIDE SEQUENCE [LARGE SCALE GENOMIC DNA]</scope>
    <source>
        <strain evidence="7 8">UWS3</strain>
    </source>
</reference>
<comment type="caution">
    <text evidence="7">The sequence shown here is derived from an EMBL/GenBank/DDBJ whole genome shotgun (WGS) entry which is preliminary data.</text>
</comment>
<dbReference type="GO" id="GO:0047355">
    <property type="term" value="F:CDP-glycerol glycerophosphotransferase activity"/>
    <property type="evidence" value="ECO:0007669"/>
    <property type="project" value="InterPro"/>
</dbReference>
<dbReference type="Gene3D" id="3.40.50.12580">
    <property type="match status" value="1"/>
</dbReference>
<dbReference type="Gene3D" id="3.40.50.11820">
    <property type="match status" value="1"/>
</dbReference>
<comment type="subcellular location">
    <subcellularLocation>
        <location evidence="1">Cell membrane</location>
        <topology evidence="1">Peripheral membrane protein</topology>
    </subcellularLocation>
</comment>
<dbReference type="EMBL" id="PGEX01000001">
    <property type="protein sequence ID" value="PJJ42568.1"/>
    <property type="molecule type" value="Genomic_DNA"/>
</dbReference>
<dbReference type="Proteomes" id="UP000231134">
    <property type="component" value="Unassembled WGS sequence"/>
</dbReference>
<evidence type="ECO:0000256" key="3">
    <source>
        <dbReference type="ARBA" id="ARBA00022475"/>
    </source>
</evidence>
<keyword evidence="3" id="KW-1003">Cell membrane</keyword>
<dbReference type="PANTHER" id="PTHR37316:SF3">
    <property type="entry name" value="TEICHOIC ACID GLYCEROL-PHOSPHATE TRANSFERASE"/>
    <property type="match status" value="1"/>
</dbReference>